<feature type="region of interest" description="Disordered" evidence="8">
    <location>
        <begin position="1"/>
        <end position="47"/>
    </location>
</feature>
<sequence>MPPHSTPPLLQPKQRSTSPAEPSRGPAELGAPDLALNRRNAPQNKRKSVVAVACRPCQRRKHKCDGQRPTCTRCLTGNRTDCTYDADGDQRRTTALKSRIQSLSRQVDDLKDIVRGIAAAVDHDQAHATARQLADQAFLNTSEIAEAFRNATVHTSAISDTSSAVLDNEMLDPRMLSDCGASSTATLPSHSAVETPGGNVNSGTTGEPSLSPWASFSQTDALAPIRADSDENSILDLSSAAWPSIEQTSQLQPVFDISCAAWHGNDQSVGDMSPDDPLLLYGDPDDAANFHTIRKCDGEY</sequence>
<evidence type="ECO:0000313" key="11">
    <source>
        <dbReference type="Proteomes" id="UP000325902"/>
    </source>
</evidence>
<comment type="caution">
    <text evidence="10">The sequence shown here is derived from an EMBL/GenBank/DDBJ whole genome shotgun (WGS) entry which is preliminary data.</text>
</comment>
<keyword evidence="5" id="KW-0238">DNA-binding</keyword>
<evidence type="ECO:0000256" key="3">
    <source>
        <dbReference type="ARBA" id="ARBA00022833"/>
    </source>
</evidence>
<dbReference type="SMART" id="SM00066">
    <property type="entry name" value="GAL4"/>
    <property type="match status" value="1"/>
</dbReference>
<keyword evidence="4" id="KW-0805">Transcription regulation</keyword>
<proteinExistence type="predicted"/>
<evidence type="ECO:0000256" key="7">
    <source>
        <dbReference type="ARBA" id="ARBA00023242"/>
    </source>
</evidence>
<organism evidence="10 11">
    <name type="scientific">Lasiodiplodia theobromae</name>
    <dbReference type="NCBI Taxonomy" id="45133"/>
    <lineage>
        <taxon>Eukaryota</taxon>
        <taxon>Fungi</taxon>
        <taxon>Dikarya</taxon>
        <taxon>Ascomycota</taxon>
        <taxon>Pezizomycotina</taxon>
        <taxon>Dothideomycetes</taxon>
        <taxon>Dothideomycetes incertae sedis</taxon>
        <taxon>Botryosphaeriales</taxon>
        <taxon>Botryosphaeriaceae</taxon>
        <taxon>Lasiodiplodia</taxon>
    </lineage>
</organism>
<feature type="compositionally biased region" description="Pro residues" evidence="8">
    <location>
        <begin position="1"/>
        <end position="10"/>
    </location>
</feature>
<evidence type="ECO:0000259" key="9">
    <source>
        <dbReference type="PROSITE" id="PS50048"/>
    </source>
</evidence>
<evidence type="ECO:0000256" key="5">
    <source>
        <dbReference type="ARBA" id="ARBA00023125"/>
    </source>
</evidence>
<gene>
    <name evidence="10" type="primary">nit-4_5</name>
    <name evidence="10" type="ORF">DBV05_g12265</name>
</gene>
<dbReference type="EMBL" id="VCHE01000232">
    <property type="protein sequence ID" value="KAB2569056.1"/>
    <property type="molecule type" value="Genomic_DNA"/>
</dbReference>
<evidence type="ECO:0000256" key="8">
    <source>
        <dbReference type="SAM" id="MobiDB-lite"/>
    </source>
</evidence>
<keyword evidence="3" id="KW-0862">Zinc</keyword>
<feature type="region of interest" description="Disordered" evidence="8">
    <location>
        <begin position="177"/>
        <end position="214"/>
    </location>
</feature>
<dbReference type="AlphaFoldDB" id="A0A5N5CUM9"/>
<dbReference type="Pfam" id="PF00172">
    <property type="entry name" value="Zn_clus"/>
    <property type="match status" value="1"/>
</dbReference>
<dbReference type="PROSITE" id="PS50048">
    <property type="entry name" value="ZN2_CY6_FUNGAL_2"/>
    <property type="match status" value="1"/>
</dbReference>
<keyword evidence="7" id="KW-0539">Nucleus</keyword>
<dbReference type="GO" id="GO:0000981">
    <property type="term" value="F:DNA-binding transcription factor activity, RNA polymerase II-specific"/>
    <property type="evidence" value="ECO:0007669"/>
    <property type="project" value="InterPro"/>
</dbReference>
<keyword evidence="6" id="KW-0804">Transcription</keyword>
<keyword evidence="2" id="KW-0479">Metal-binding</keyword>
<evidence type="ECO:0000256" key="1">
    <source>
        <dbReference type="ARBA" id="ARBA00004123"/>
    </source>
</evidence>
<keyword evidence="11" id="KW-1185">Reference proteome</keyword>
<dbReference type="InterPro" id="IPR001138">
    <property type="entry name" value="Zn2Cys6_DnaBD"/>
</dbReference>
<dbReference type="OrthoDB" id="10261408at2759"/>
<evidence type="ECO:0000256" key="4">
    <source>
        <dbReference type="ARBA" id="ARBA00023015"/>
    </source>
</evidence>
<dbReference type="GO" id="GO:0008270">
    <property type="term" value="F:zinc ion binding"/>
    <property type="evidence" value="ECO:0007669"/>
    <property type="project" value="InterPro"/>
</dbReference>
<dbReference type="CDD" id="cd00067">
    <property type="entry name" value="GAL4"/>
    <property type="match status" value="1"/>
</dbReference>
<dbReference type="PANTHER" id="PTHR31313:SF83">
    <property type="entry name" value="ZN(II)2CYS6 TRANSCRIPTION FACTOR (EUROFUNG)"/>
    <property type="match status" value="1"/>
</dbReference>
<dbReference type="InterPro" id="IPR036864">
    <property type="entry name" value="Zn2-C6_fun-type_DNA-bd_sf"/>
</dbReference>
<dbReference type="PANTHER" id="PTHR31313">
    <property type="entry name" value="TY1 ENHANCER ACTIVATOR"/>
    <property type="match status" value="1"/>
</dbReference>
<accession>A0A5N5CUM9</accession>
<evidence type="ECO:0000256" key="6">
    <source>
        <dbReference type="ARBA" id="ARBA00023163"/>
    </source>
</evidence>
<name>A0A5N5CUM9_9PEZI</name>
<feature type="compositionally biased region" description="Polar residues" evidence="8">
    <location>
        <begin position="180"/>
        <end position="189"/>
    </location>
</feature>
<dbReference type="GO" id="GO:0003677">
    <property type="term" value="F:DNA binding"/>
    <property type="evidence" value="ECO:0007669"/>
    <property type="project" value="UniProtKB-KW"/>
</dbReference>
<dbReference type="Gene3D" id="4.10.240.10">
    <property type="entry name" value="Zn(2)-C6 fungal-type DNA-binding domain"/>
    <property type="match status" value="1"/>
</dbReference>
<protein>
    <submittedName>
        <fullName evidence="10">Nitrogen assimilation transcription factor nit-4</fullName>
    </submittedName>
</protein>
<dbReference type="GO" id="GO:0005634">
    <property type="term" value="C:nucleus"/>
    <property type="evidence" value="ECO:0007669"/>
    <property type="project" value="UniProtKB-SubCell"/>
</dbReference>
<dbReference type="Proteomes" id="UP000325902">
    <property type="component" value="Unassembled WGS sequence"/>
</dbReference>
<evidence type="ECO:0000256" key="2">
    <source>
        <dbReference type="ARBA" id="ARBA00022723"/>
    </source>
</evidence>
<evidence type="ECO:0000313" key="10">
    <source>
        <dbReference type="EMBL" id="KAB2569056.1"/>
    </source>
</evidence>
<dbReference type="InterPro" id="IPR051615">
    <property type="entry name" value="Transcr_Regulatory_Elem"/>
</dbReference>
<reference evidence="10 11" key="1">
    <citation type="journal article" date="2019" name="Sci. Rep.">
        <title>A multi-omics analysis of the grapevine pathogen Lasiodiplodia theobromae reveals that temperature affects the expression of virulence- and pathogenicity-related genes.</title>
        <authorList>
            <person name="Felix C."/>
            <person name="Meneses R."/>
            <person name="Goncalves M.F.M."/>
            <person name="Tilleman L."/>
            <person name="Duarte A.S."/>
            <person name="Jorrin-Novo J.V."/>
            <person name="Van de Peer Y."/>
            <person name="Deforce D."/>
            <person name="Van Nieuwerburgh F."/>
            <person name="Esteves A.C."/>
            <person name="Alves A."/>
        </authorList>
    </citation>
    <scope>NUCLEOTIDE SEQUENCE [LARGE SCALE GENOMIC DNA]</scope>
    <source>
        <strain evidence="10 11">LA-SOL3</strain>
    </source>
</reference>
<comment type="subcellular location">
    <subcellularLocation>
        <location evidence="1">Nucleus</location>
    </subcellularLocation>
</comment>
<feature type="domain" description="Zn(2)-C6 fungal-type" evidence="9">
    <location>
        <begin position="53"/>
        <end position="84"/>
    </location>
</feature>
<feature type="compositionally biased region" description="Polar residues" evidence="8">
    <location>
        <begin position="198"/>
        <end position="214"/>
    </location>
</feature>
<dbReference type="SUPFAM" id="SSF57701">
    <property type="entry name" value="Zn2/Cys6 DNA-binding domain"/>
    <property type="match status" value="1"/>
</dbReference>